<dbReference type="InterPro" id="IPR044068">
    <property type="entry name" value="CB"/>
</dbReference>
<dbReference type="Gene3D" id="1.10.443.10">
    <property type="entry name" value="Intergrase catalytic core"/>
    <property type="match status" value="1"/>
</dbReference>
<evidence type="ECO:0000313" key="8">
    <source>
        <dbReference type="Proteomes" id="UP001209083"/>
    </source>
</evidence>
<dbReference type="InterPro" id="IPR002104">
    <property type="entry name" value="Integrase_catalytic"/>
</dbReference>
<dbReference type="InterPro" id="IPR013762">
    <property type="entry name" value="Integrase-like_cat_sf"/>
</dbReference>
<evidence type="ECO:0000259" key="6">
    <source>
        <dbReference type="PROSITE" id="PS51900"/>
    </source>
</evidence>
<dbReference type="Gene3D" id="1.10.150.130">
    <property type="match status" value="1"/>
</dbReference>
<dbReference type="InterPro" id="IPR010998">
    <property type="entry name" value="Integrase_recombinase_N"/>
</dbReference>
<evidence type="ECO:0000256" key="3">
    <source>
        <dbReference type="ARBA" id="ARBA00023172"/>
    </source>
</evidence>
<dbReference type="InterPro" id="IPR011010">
    <property type="entry name" value="DNA_brk_join_enz"/>
</dbReference>
<dbReference type="EMBL" id="CP090958">
    <property type="protein sequence ID" value="WGW12688.1"/>
    <property type="molecule type" value="Genomic_DNA"/>
</dbReference>
<evidence type="ECO:0000313" key="7">
    <source>
        <dbReference type="EMBL" id="WGW12688.1"/>
    </source>
</evidence>
<dbReference type="InterPro" id="IPR050090">
    <property type="entry name" value="Tyrosine_recombinase_XerCD"/>
</dbReference>
<keyword evidence="2 4" id="KW-0238">DNA-binding</keyword>
<dbReference type="PANTHER" id="PTHR30349">
    <property type="entry name" value="PHAGE INTEGRASE-RELATED"/>
    <property type="match status" value="1"/>
</dbReference>
<accession>A0ABY8QUN1</accession>
<dbReference type="PROSITE" id="PS51900">
    <property type="entry name" value="CB"/>
    <property type="match status" value="1"/>
</dbReference>
<keyword evidence="8" id="KW-1185">Reference proteome</keyword>
<keyword evidence="3" id="KW-0233">DNA recombination</keyword>
<sequence length="369" mass="40602">MAWIEERPRSDGSTSYKVCWRDPDTKLRDSETFDSERAAEKFELFLEANGHRRSLAIATAQQAYAHGPTVTELVSEHIDLLTAAGPDTAARYRRDVARHVTPTIGGYRVSDVTWQVVTQWVQHLAQLGLAPKTIANKQGLLSAAFTTGIRLGYRPDNPCIGVKTPKTADVREMTILTREEVAAVLDVMPEYWRVVVRTLVGTGLRWGEATALTAADLNTVGTPTVRVTKAWKSGADGRPYVGPPKTPRARRTVSLPTDLAGTLKELRRGRGDLLLTGKTGEAVRNASFRANVWLPAIAKSGVELSRPPRLHDLRHTHASWMLAGGMGIYSLQYRLGHESIKTTIDRYSHMMPEQHLAAAKIAETALAGI</sequence>
<gene>
    <name evidence="7" type="ORF">LWF01_02655</name>
</gene>
<feature type="domain" description="Tyr recombinase" evidence="5">
    <location>
        <begin position="171"/>
        <end position="361"/>
    </location>
</feature>
<dbReference type="RefSeq" id="WP_349639492.1">
    <property type="nucleotide sequence ID" value="NZ_CP090958.1"/>
</dbReference>
<evidence type="ECO:0000256" key="4">
    <source>
        <dbReference type="PROSITE-ProRule" id="PRU01248"/>
    </source>
</evidence>
<evidence type="ECO:0000256" key="2">
    <source>
        <dbReference type="ARBA" id="ARBA00023125"/>
    </source>
</evidence>
<evidence type="ECO:0000256" key="1">
    <source>
        <dbReference type="ARBA" id="ARBA00008857"/>
    </source>
</evidence>
<dbReference type="CDD" id="cd01189">
    <property type="entry name" value="INT_ICEBs1_C_like"/>
    <property type="match status" value="1"/>
</dbReference>
<protein>
    <submittedName>
        <fullName evidence="7">Site-specific integrase</fullName>
    </submittedName>
</protein>
<feature type="domain" description="Core-binding (CB)" evidence="6">
    <location>
        <begin position="68"/>
        <end position="149"/>
    </location>
</feature>
<dbReference type="PANTHER" id="PTHR30349:SF64">
    <property type="entry name" value="PROPHAGE INTEGRASE INTD-RELATED"/>
    <property type="match status" value="1"/>
</dbReference>
<dbReference type="SUPFAM" id="SSF56349">
    <property type="entry name" value="DNA breaking-rejoining enzymes"/>
    <property type="match status" value="1"/>
</dbReference>
<comment type="similarity">
    <text evidence="1">Belongs to the 'phage' integrase family.</text>
</comment>
<proteinExistence type="inferred from homology"/>
<dbReference type="PROSITE" id="PS51898">
    <property type="entry name" value="TYR_RECOMBINASE"/>
    <property type="match status" value="1"/>
</dbReference>
<organism evidence="7 8">
    <name type="scientific">Saxibacter everestensis</name>
    <dbReference type="NCBI Taxonomy" id="2909229"/>
    <lineage>
        <taxon>Bacteria</taxon>
        <taxon>Bacillati</taxon>
        <taxon>Actinomycetota</taxon>
        <taxon>Actinomycetes</taxon>
        <taxon>Micrococcales</taxon>
        <taxon>Brevibacteriaceae</taxon>
        <taxon>Saxibacter</taxon>
    </lineage>
</organism>
<evidence type="ECO:0000259" key="5">
    <source>
        <dbReference type="PROSITE" id="PS51898"/>
    </source>
</evidence>
<dbReference type="Proteomes" id="UP001209083">
    <property type="component" value="Chromosome"/>
</dbReference>
<name>A0ABY8QUN1_9MICO</name>
<reference evidence="7 8" key="1">
    <citation type="submission" date="2023-05" db="EMBL/GenBank/DDBJ databases">
        <title>Lithophilousrod everest ZFBP1038 complete genpme.</title>
        <authorList>
            <person name="Tian M."/>
        </authorList>
    </citation>
    <scope>NUCLEOTIDE SEQUENCE [LARGE SCALE GENOMIC DNA]</scope>
    <source>
        <strain evidence="7 8">ZFBP1038</strain>
    </source>
</reference>
<dbReference type="Pfam" id="PF00589">
    <property type="entry name" value="Phage_integrase"/>
    <property type="match status" value="1"/>
</dbReference>